<dbReference type="Pfam" id="PF18096">
    <property type="entry name" value="Thump_like"/>
    <property type="match status" value="1"/>
</dbReference>
<evidence type="ECO:0000313" key="3">
    <source>
        <dbReference type="EMBL" id="AKD55621.1"/>
    </source>
</evidence>
<proteinExistence type="predicted"/>
<dbReference type="InterPro" id="IPR041497">
    <property type="entry name" value="Thump-like"/>
</dbReference>
<protein>
    <submittedName>
        <fullName evidence="3">Uncharacterized protein</fullName>
    </submittedName>
</protein>
<evidence type="ECO:0000259" key="2">
    <source>
        <dbReference type="Pfam" id="PF22013"/>
    </source>
</evidence>
<dbReference type="AlphaFoldDB" id="A0A0E3V7P6"/>
<dbReference type="PATRIC" id="fig|1379870.5.peg.2749"/>
<dbReference type="Gene3D" id="1.10.10.1110">
    <property type="entry name" value="Methyltransferase PG1098, N-terminal domain"/>
    <property type="match status" value="1"/>
</dbReference>
<dbReference type="HOGENOM" id="CLU_038123_0_0_10"/>
<dbReference type="OrthoDB" id="1000417at2"/>
<feature type="domain" description="THUMP-like" evidence="1">
    <location>
        <begin position="328"/>
        <end position="397"/>
    </location>
</feature>
<dbReference type="STRING" id="1379870.SD10_12660"/>
<accession>A0A0E3V7P6</accession>
<gene>
    <name evidence="3" type="ORF">SD10_12660</name>
</gene>
<dbReference type="Pfam" id="PF22013">
    <property type="entry name" value="PG_1098_Fer"/>
    <property type="match status" value="1"/>
</dbReference>
<dbReference type="Proteomes" id="UP000033054">
    <property type="component" value="Chromosome"/>
</dbReference>
<dbReference type="Gene3D" id="3.40.50.150">
    <property type="entry name" value="Vaccinia Virus protein VP39"/>
    <property type="match status" value="1"/>
</dbReference>
<feature type="domain" description="PG-1098 ferredoxin-like" evidence="2">
    <location>
        <begin position="284"/>
        <end position="327"/>
    </location>
</feature>
<organism evidence="3 4">
    <name type="scientific">Spirosoma radiotolerans</name>
    <dbReference type="NCBI Taxonomy" id="1379870"/>
    <lineage>
        <taxon>Bacteria</taxon>
        <taxon>Pseudomonadati</taxon>
        <taxon>Bacteroidota</taxon>
        <taxon>Cytophagia</taxon>
        <taxon>Cytophagales</taxon>
        <taxon>Cytophagaceae</taxon>
        <taxon>Spirosoma</taxon>
    </lineage>
</organism>
<dbReference type="Pfam" id="PF01135">
    <property type="entry name" value="PCMT"/>
    <property type="match status" value="1"/>
</dbReference>
<reference evidence="3 4" key="1">
    <citation type="journal article" date="2014" name="Curr. Microbiol.">
        <title>Spirosoma radiotolerans sp. nov., a gamma-radiation-resistant bacterium isolated from gamma ray-irradiated soil.</title>
        <authorList>
            <person name="Lee J.J."/>
            <person name="Srinivasan S."/>
            <person name="Lim S."/>
            <person name="Joe M."/>
            <person name="Im S."/>
            <person name="Bae S.I."/>
            <person name="Park K.R."/>
            <person name="Han J.H."/>
            <person name="Park S.H."/>
            <person name="Joo B.M."/>
            <person name="Park S.J."/>
            <person name="Kim M.K."/>
        </authorList>
    </citation>
    <scope>NUCLEOTIDE SEQUENCE [LARGE SCALE GENOMIC DNA]</scope>
    <source>
        <strain evidence="3 4">DG5A</strain>
    </source>
</reference>
<keyword evidence="4" id="KW-1185">Reference proteome</keyword>
<dbReference type="CDD" id="cd02440">
    <property type="entry name" value="AdoMet_MTases"/>
    <property type="match status" value="1"/>
</dbReference>
<dbReference type="RefSeq" id="WP_046574118.1">
    <property type="nucleotide sequence ID" value="NZ_CP010429.1"/>
</dbReference>
<name>A0A0E3V7P6_9BACT</name>
<dbReference type="InterPro" id="IPR054168">
    <property type="entry name" value="PG_1098_Fer"/>
</dbReference>
<dbReference type="InterPro" id="IPR029063">
    <property type="entry name" value="SAM-dependent_MTases_sf"/>
</dbReference>
<sequence>MLTLSLAEQEFIRAHLADDVRALSLRTPPQGLDLRKLVAQIAARQKAREKLPAWYANDALIFPPALSVEQASSEQTARYKAALVNGKRLLDLTGGMGVDSLAFAQQMEQVIYIERNDELAQLAAHNLPLLGAINISVQTGDGLAFLATYPHTLEETDWIYLDPHRRDATGGKVVQLQDCEPDMSQPSMQAFLLAKAKRILLKASPLLDLNSTVQQFMGRVESIHVVAVSGEVKEILFTISNQPVAQDNMLVNAVNLLTNETKTLSFRWHEERTTNVTLGNPRTYLYEPNAAVLKAGAFRLVAARYGLTKIAQNSHLYTSDEVCWDFPGRIFSLIDILKADAKSVKARIPDLKANLTVRNFPQTVAELRKKLSLREGGDKYIMATTLLNGDKRLLITQKVSRIQP</sequence>
<dbReference type="EMBL" id="CP010429">
    <property type="protein sequence ID" value="AKD55621.1"/>
    <property type="molecule type" value="Genomic_DNA"/>
</dbReference>
<dbReference type="KEGG" id="srd:SD10_12660"/>
<dbReference type="SUPFAM" id="SSF53335">
    <property type="entry name" value="S-adenosyl-L-methionine-dependent methyltransferases"/>
    <property type="match status" value="1"/>
</dbReference>
<evidence type="ECO:0000313" key="4">
    <source>
        <dbReference type="Proteomes" id="UP000033054"/>
    </source>
</evidence>
<evidence type="ECO:0000259" key="1">
    <source>
        <dbReference type="Pfam" id="PF18096"/>
    </source>
</evidence>